<dbReference type="PANTHER" id="PTHR37716">
    <property type="entry name" value="OS07G0568900 PROTEIN"/>
    <property type="match status" value="1"/>
</dbReference>
<name>A0ABP0Y198_9ROSI</name>
<sequence>MWQWLISSSQMLSLRSLFNQNQRPPLIATKKCSDDVLKRRSFHSFHYSASRCCIVCARETDSQQFEVDPDKARQALQELDQQLQSFSKKQVTSPKKKVQDMELPRNQMRGEMTEISGALLANSAVVLFIFSIFYNLGKEKNRPRGLKKREGVGEEGLVCLPPWLNPRGEEIFLFFFFGGERKRFWNSINQCSFHILEIHLSPSDFRFKGLQFSSRPASPATLPNVVVIPQFQLKIPGVSVSSFLDLAHG</sequence>
<gene>
    <name evidence="2" type="ORF">CITCOLO1_LOCUS5947</name>
</gene>
<keyword evidence="1" id="KW-0472">Membrane</keyword>
<dbReference type="PANTHER" id="PTHR37716:SF1">
    <property type="entry name" value="OS07G0568900 PROTEIN"/>
    <property type="match status" value="1"/>
</dbReference>
<feature type="transmembrane region" description="Helical" evidence="1">
    <location>
        <begin position="115"/>
        <end position="137"/>
    </location>
</feature>
<evidence type="ECO:0000313" key="3">
    <source>
        <dbReference type="Proteomes" id="UP001642487"/>
    </source>
</evidence>
<evidence type="ECO:0000256" key="1">
    <source>
        <dbReference type="SAM" id="Phobius"/>
    </source>
</evidence>
<keyword evidence="3" id="KW-1185">Reference proteome</keyword>
<organism evidence="2 3">
    <name type="scientific">Citrullus colocynthis</name>
    <name type="common">colocynth</name>
    <dbReference type="NCBI Taxonomy" id="252529"/>
    <lineage>
        <taxon>Eukaryota</taxon>
        <taxon>Viridiplantae</taxon>
        <taxon>Streptophyta</taxon>
        <taxon>Embryophyta</taxon>
        <taxon>Tracheophyta</taxon>
        <taxon>Spermatophyta</taxon>
        <taxon>Magnoliopsida</taxon>
        <taxon>eudicotyledons</taxon>
        <taxon>Gunneridae</taxon>
        <taxon>Pentapetalae</taxon>
        <taxon>rosids</taxon>
        <taxon>fabids</taxon>
        <taxon>Cucurbitales</taxon>
        <taxon>Cucurbitaceae</taxon>
        <taxon>Benincaseae</taxon>
        <taxon>Citrullus</taxon>
    </lineage>
</organism>
<keyword evidence="1" id="KW-0812">Transmembrane</keyword>
<accession>A0ABP0Y198</accession>
<dbReference type="EMBL" id="OZ021736">
    <property type="protein sequence ID" value="CAK9314204.1"/>
    <property type="molecule type" value="Genomic_DNA"/>
</dbReference>
<keyword evidence="1" id="KW-1133">Transmembrane helix</keyword>
<proteinExistence type="predicted"/>
<evidence type="ECO:0000313" key="2">
    <source>
        <dbReference type="EMBL" id="CAK9314204.1"/>
    </source>
</evidence>
<reference evidence="2 3" key="1">
    <citation type="submission" date="2024-03" db="EMBL/GenBank/DDBJ databases">
        <authorList>
            <person name="Gkanogiannis A."/>
            <person name="Becerra Lopez-Lavalle L."/>
        </authorList>
    </citation>
    <scope>NUCLEOTIDE SEQUENCE [LARGE SCALE GENOMIC DNA]</scope>
</reference>
<protein>
    <submittedName>
        <fullName evidence="2">Uncharacterized protein</fullName>
    </submittedName>
</protein>
<dbReference type="Proteomes" id="UP001642487">
    <property type="component" value="Chromosome 2"/>
</dbReference>